<keyword evidence="1" id="KW-1133">Transmembrane helix</keyword>
<feature type="transmembrane region" description="Helical" evidence="1">
    <location>
        <begin position="68"/>
        <end position="86"/>
    </location>
</feature>
<gene>
    <name evidence="2" type="ORF">HH214_15535</name>
</gene>
<evidence type="ECO:0000313" key="3">
    <source>
        <dbReference type="Proteomes" id="UP000503278"/>
    </source>
</evidence>
<protein>
    <submittedName>
        <fullName evidence="2">Uncharacterized protein</fullName>
    </submittedName>
</protein>
<reference evidence="2 3" key="1">
    <citation type="submission" date="2020-04" db="EMBL/GenBank/DDBJ databases">
        <title>Genome sequencing of novel species.</title>
        <authorList>
            <person name="Heo J."/>
            <person name="Kim S.-J."/>
            <person name="Kim J.-S."/>
            <person name="Hong S.-B."/>
            <person name="Kwon S.-W."/>
        </authorList>
    </citation>
    <scope>NUCLEOTIDE SEQUENCE [LARGE SCALE GENOMIC DNA]</scope>
    <source>
        <strain evidence="2 3">F39-2</strain>
    </source>
</reference>
<dbReference type="AlphaFoldDB" id="A0A7L5E2C4"/>
<sequence length="173" mass="20064">MSFPVADWEIIPLEIYKPLLSEVKERFNVVAQETESITDKSIKCLLGFITYYFGVGVFLISNHYSINWLIYVTITFAATIVVYKGYRLITLRPSHTVGLLPENVLTQDFEQNTGFDDVEKERLFYYNAIKCYVLKIQEGTDDTSKRALVYDKFLRLTLLLVFVITVFLIFTIS</sequence>
<keyword evidence="1" id="KW-0472">Membrane</keyword>
<dbReference type="EMBL" id="CP051682">
    <property type="protein sequence ID" value="QJD97181.1"/>
    <property type="molecule type" value="Genomic_DNA"/>
</dbReference>
<proteinExistence type="predicted"/>
<dbReference type="Proteomes" id="UP000503278">
    <property type="component" value="Chromosome"/>
</dbReference>
<keyword evidence="1" id="KW-0812">Transmembrane</keyword>
<dbReference type="KEGG" id="mrob:HH214_15535"/>
<dbReference type="RefSeq" id="WP_169609131.1">
    <property type="nucleotide sequence ID" value="NZ_CP051682.1"/>
</dbReference>
<feature type="transmembrane region" description="Helical" evidence="1">
    <location>
        <begin position="153"/>
        <end position="172"/>
    </location>
</feature>
<keyword evidence="3" id="KW-1185">Reference proteome</keyword>
<accession>A0A7L5E2C4</accession>
<evidence type="ECO:0000313" key="2">
    <source>
        <dbReference type="EMBL" id="QJD97181.1"/>
    </source>
</evidence>
<evidence type="ECO:0000256" key="1">
    <source>
        <dbReference type="SAM" id="Phobius"/>
    </source>
</evidence>
<organism evidence="2 3">
    <name type="scientific">Mucilaginibacter robiniae</name>
    <dbReference type="NCBI Taxonomy" id="2728022"/>
    <lineage>
        <taxon>Bacteria</taxon>
        <taxon>Pseudomonadati</taxon>
        <taxon>Bacteroidota</taxon>
        <taxon>Sphingobacteriia</taxon>
        <taxon>Sphingobacteriales</taxon>
        <taxon>Sphingobacteriaceae</taxon>
        <taxon>Mucilaginibacter</taxon>
    </lineage>
</organism>
<name>A0A7L5E2C4_9SPHI</name>
<feature type="transmembrane region" description="Helical" evidence="1">
    <location>
        <begin position="44"/>
        <end position="62"/>
    </location>
</feature>